<dbReference type="eggNOG" id="KOG3796">
    <property type="taxonomic scope" value="Eukaryota"/>
</dbReference>
<feature type="transmembrane region" description="Helical" evidence="6">
    <location>
        <begin position="289"/>
        <end position="310"/>
    </location>
</feature>
<evidence type="ECO:0000256" key="5">
    <source>
        <dbReference type="ARBA" id="ARBA00023136"/>
    </source>
</evidence>
<dbReference type="CTD" id="6759145"/>
<reference evidence="8 9" key="1">
    <citation type="journal article" date="2008" name="Nature">
        <title>The Trichoplax genome and the nature of placozoans.</title>
        <authorList>
            <person name="Srivastava M."/>
            <person name="Begovic E."/>
            <person name="Chapman J."/>
            <person name="Putnam N.H."/>
            <person name="Hellsten U."/>
            <person name="Kawashima T."/>
            <person name="Kuo A."/>
            <person name="Mitros T."/>
            <person name="Salamov A."/>
            <person name="Carpenter M.L."/>
            <person name="Signorovitch A.Y."/>
            <person name="Moreno M.A."/>
            <person name="Kamm K."/>
            <person name="Grimwood J."/>
            <person name="Schmutz J."/>
            <person name="Shapiro H."/>
            <person name="Grigoriev I.V."/>
            <person name="Buss L.W."/>
            <person name="Schierwater B."/>
            <person name="Dellaporta S.L."/>
            <person name="Rokhsar D.S."/>
        </authorList>
    </citation>
    <scope>NUCLEOTIDE SEQUENCE [LARGE SCALE GENOMIC DNA]</scope>
    <source>
        <strain evidence="8 9">Grell-BS-1999</strain>
    </source>
</reference>
<feature type="transmembrane region" description="Helical" evidence="6">
    <location>
        <begin position="47"/>
        <end position="68"/>
    </location>
</feature>
<sequence length="377" mass="41405">MGILSRKLVIFMTLFELVAIILFAVFVRFDKVALPGSLAVSIPGVTYAMFQDIHVMIFIGFGFLMTFLKKYSFSSVGFNLLLASFVIQWSTLMLGFCHHWSNFSIITIKTEDLIGSDICAAAVLISFGAVLGKTSPLQLMVMALLEVIFYAVNETICFQYLKISDMGGSIVIHAFGAYFGLAVALVMNKKEAVDNPNEGSSYQSDLSAMIGTVFLWIFWPGFNAGLASGDQQQRAVFNTYFALAACTCTSFVISSLIDREGRYRMVHVQNSTLAGGVAVGASANMLLPIWLSMLTGIIAGIISVIGYDYITPFLAKKRIHDTCGVNNLHGMPALIAAILSIIMASLAHFNQYEQRQVRRDYNFNNSISDSYIVTKFG</sequence>
<feature type="transmembrane region" description="Helical" evidence="6">
    <location>
        <begin position="80"/>
        <end position="101"/>
    </location>
</feature>
<dbReference type="InParanoid" id="B3SCH9"/>
<dbReference type="FunCoup" id="B3SCH9">
    <property type="interactions" value="24"/>
</dbReference>
<dbReference type="KEGG" id="tad:TRIADDRAFT_33274"/>
<feature type="transmembrane region" description="Helical" evidence="6">
    <location>
        <begin position="208"/>
        <end position="227"/>
    </location>
</feature>
<dbReference type="GeneID" id="6759145"/>
<feature type="transmembrane region" description="Helical" evidence="6">
    <location>
        <begin position="113"/>
        <end position="132"/>
    </location>
</feature>
<dbReference type="PANTHER" id="PTHR11730">
    <property type="entry name" value="AMMONIUM TRANSPORTER"/>
    <property type="match status" value="1"/>
</dbReference>
<dbReference type="AlphaFoldDB" id="B3SCH9"/>
<dbReference type="OMA" id="TNMRIRF"/>
<dbReference type="PhylomeDB" id="B3SCH9"/>
<dbReference type="HOGENOM" id="CLU_021386_0_1_1"/>
<evidence type="ECO:0000256" key="1">
    <source>
        <dbReference type="ARBA" id="ARBA00004141"/>
    </source>
</evidence>
<dbReference type="GO" id="GO:0072488">
    <property type="term" value="P:ammonium transmembrane transport"/>
    <property type="evidence" value="ECO:0000318"/>
    <property type="project" value="GO_Central"/>
</dbReference>
<dbReference type="GO" id="GO:0005886">
    <property type="term" value="C:plasma membrane"/>
    <property type="evidence" value="ECO:0000318"/>
    <property type="project" value="GO_Central"/>
</dbReference>
<keyword evidence="5 6" id="KW-0472">Membrane</keyword>
<feature type="transmembrane region" description="Helical" evidence="6">
    <location>
        <begin position="239"/>
        <end position="257"/>
    </location>
</feature>
<keyword evidence="3 6" id="KW-0812">Transmembrane</keyword>
<organism evidence="8 9">
    <name type="scientific">Trichoplax adhaerens</name>
    <name type="common">Trichoplax reptans</name>
    <dbReference type="NCBI Taxonomy" id="10228"/>
    <lineage>
        <taxon>Eukaryota</taxon>
        <taxon>Metazoa</taxon>
        <taxon>Placozoa</taxon>
        <taxon>Uniplacotomia</taxon>
        <taxon>Trichoplacea</taxon>
        <taxon>Trichoplacidae</taxon>
        <taxon>Trichoplax</taxon>
    </lineage>
</organism>
<dbReference type="PRINTS" id="PR00342">
    <property type="entry name" value="RHESUSRHD"/>
</dbReference>
<comment type="subcellular location">
    <subcellularLocation>
        <location evidence="1">Membrane</location>
        <topology evidence="1">Multi-pass membrane protein</topology>
    </subcellularLocation>
</comment>
<dbReference type="EMBL" id="DS985270">
    <property type="protein sequence ID" value="EDV19599.1"/>
    <property type="molecule type" value="Genomic_DNA"/>
</dbReference>
<dbReference type="SUPFAM" id="SSF111352">
    <property type="entry name" value="Ammonium transporter"/>
    <property type="match status" value="1"/>
</dbReference>
<evidence type="ECO:0000256" key="3">
    <source>
        <dbReference type="ARBA" id="ARBA00022692"/>
    </source>
</evidence>
<gene>
    <name evidence="8" type="ORF">TRIADDRAFT_33274</name>
</gene>
<dbReference type="Proteomes" id="UP000009022">
    <property type="component" value="Unassembled WGS sequence"/>
</dbReference>
<evidence type="ECO:0000259" key="7">
    <source>
        <dbReference type="Pfam" id="PF00909"/>
    </source>
</evidence>
<evidence type="ECO:0000313" key="9">
    <source>
        <dbReference type="Proteomes" id="UP000009022"/>
    </source>
</evidence>
<feature type="transmembrane region" description="Helical" evidence="6">
    <location>
        <begin position="167"/>
        <end position="187"/>
    </location>
</feature>
<protein>
    <recommendedName>
        <fullName evidence="7">Ammonium transporter AmtB-like domain-containing protein</fullName>
    </recommendedName>
</protein>
<feature type="domain" description="Ammonium transporter AmtB-like" evidence="7">
    <location>
        <begin position="45"/>
        <end position="348"/>
    </location>
</feature>
<dbReference type="InterPro" id="IPR002229">
    <property type="entry name" value="RhesusRHD"/>
</dbReference>
<comment type="similarity">
    <text evidence="2">Belongs to the ammonium transporter (TC 2.A.49) family. Rh subfamily.</text>
</comment>
<dbReference type="GO" id="GO:0008519">
    <property type="term" value="F:ammonium channel activity"/>
    <property type="evidence" value="ECO:0000318"/>
    <property type="project" value="GO_Central"/>
</dbReference>
<dbReference type="Gene3D" id="1.10.3430.10">
    <property type="entry name" value="Ammonium transporter AmtB like domains"/>
    <property type="match status" value="1"/>
</dbReference>
<dbReference type="OrthoDB" id="534912at2759"/>
<dbReference type="PANTHER" id="PTHR11730:SF60">
    <property type="entry name" value="RH50, ISOFORM D"/>
    <property type="match status" value="1"/>
</dbReference>
<dbReference type="RefSeq" id="XP_002117932.1">
    <property type="nucleotide sequence ID" value="XM_002117896.1"/>
</dbReference>
<evidence type="ECO:0000256" key="6">
    <source>
        <dbReference type="SAM" id="Phobius"/>
    </source>
</evidence>
<feature type="transmembrane region" description="Helical" evidence="6">
    <location>
        <begin position="7"/>
        <end position="27"/>
    </location>
</feature>
<dbReference type="InterPro" id="IPR029020">
    <property type="entry name" value="Ammonium/urea_transptr"/>
</dbReference>
<dbReference type="Pfam" id="PF00909">
    <property type="entry name" value="Ammonium_transp"/>
    <property type="match status" value="1"/>
</dbReference>
<dbReference type="GO" id="GO:0097272">
    <property type="term" value="P:ammonium homeostasis"/>
    <property type="evidence" value="ECO:0000318"/>
    <property type="project" value="GO_Central"/>
</dbReference>
<evidence type="ECO:0000256" key="2">
    <source>
        <dbReference type="ARBA" id="ARBA00011036"/>
    </source>
</evidence>
<evidence type="ECO:0000313" key="8">
    <source>
        <dbReference type="EMBL" id="EDV19599.1"/>
    </source>
</evidence>
<name>B3SCH9_TRIAD</name>
<feature type="transmembrane region" description="Helical" evidence="6">
    <location>
        <begin position="330"/>
        <end position="349"/>
    </location>
</feature>
<keyword evidence="4 6" id="KW-1133">Transmembrane helix</keyword>
<proteinExistence type="inferred from homology"/>
<keyword evidence="9" id="KW-1185">Reference proteome</keyword>
<dbReference type="InterPro" id="IPR024041">
    <property type="entry name" value="NH4_transpt_AmtB-like_dom"/>
</dbReference>
<accession>B3SCH9</accession>
<evidence type="ECO:0000256" key="4">
    <source>
        <dbReference type="ARBA" id="ARBA00022989"/>
    </source>
</evidence>